<organism evidence="1 2">
    <name type="scientific">Setaria viridis</name>
    <name type="common">Green bristlegrass</name>
    <name type="synonym">Setaria italica subsp. viridis</name>
    <dbReference type="NCBI Taxonomy" id="4556"/>
    <lineage>
        <taxon>Eukaryota</taxon>
        <taxon>Viridiplantae</taxon>
        <taxon>Streptophyta</taxon>
        <taxon>Embryophyta</taxon>
        <taxon>Tracheophyta</taxon>
        <taxon>Spermatophyta</taxon>
        <taxon>Magnoliopsida</taxon>
        <taxon>Liliopsida</taxon>
        <taxon>Poales</taxon>
        <taxon>Poaceae</taxon>
        <taxon>PACMAD clade</taxon>
        <taxon>Panicoideae</taxon>
        <taxon>Panicodae</taxon>
        <taxon>Paniceae</taxon>
        <taxon>Cenchrinae</taxon>
        <taxon>Setaria</taxon>
    </lineage>
</organism>
<proteinExistence type="predicted"/>
<reference evidence="1" key="1">
    <citation type="submission" date="2019-03" db="EMBL/GenBank/DDBJ databases">
        <title>WGS assembly of Setaria viridis.</title>
        <authorList>
            <person name="Huang P."/>
            <person name="Jenkins J."/>
            <person name="Grimwood J."/>
            <person name="Barry K."/>
            <person name="Healey A."/>
            <person name="Mamidi S."/>
            <person name="Sreedasyam A."/>
            <person name="Shu S."/>
            <person name="Feldman M."/>
            <person name="Wu J."/>
            <person name="Yu Y."/>
            <person name="Chen C."/>
            <person name="Johnson J."/>
            <person name="Rokhsar D."/>
            <person name="Baxter I."/>
            <person name="Schmutz J."/>
            <person name="Brutnell T."/>
            <person name="Kellogg E."/>
        </authorList>
    </citation>
    <scope>NUCLEOTIDE SEQUENCE [LARGE SCALE GENOMIC DNA]</scope>
</reference>
<dbReference type="Gramene" id="TKW13986">
    <property type="protein sequence ID" value="TKW13986"/>
    <property type="gene ID" value="SEVIR_5G137250v2"/>
</dbReference>
<sequence>MPLPATASARLHLHASAWLWAGGRQVYTYIGPRERGPSRGYSRREMKRNGWIGLD</sequence>
<evidence type="ECO:0000313" key="1">
    <source>
        <dbReference type="EMBL" id="TKW13986.1"/>
    </source>
</evidence>
<protein>
    <submittedName>
        <fullName evidence="1">Uncharacterized protein</fullName>
    </submittedName>
</protein>
<name>A0A4V6D6D7_SETVI</name>
<dbReference type="AlphaFoldDB" id="A0A4V6D6D7"/>
<accession>A0A4V6D6D7</accession>
<dbReference type="EMBL" id="CM016556">
    <property type="protein sequence ID" value="TKW13986.1"/>
    <property type="molecule type" value="Genomic_DNA"/>
</dbReference>
<gene>
    <name evidence="1" type="ORF">SEVIR_5G137250v2</name>
</gene>
<evidence type="ECO:0000313" key="2">
    <source>
        <dbReference type="Proteomes" id="UP000298652"/>
    </source>
</evidence>
<keyword evidence="2" id="KW-1185">Reference proteome</keyword>
<dbReference type="Proteomes" id="UP000298652">
    <property type="component" value="Chromosome 5"/>
</dbReference>